<keyword evidence="2" id="KW-1185">Reference proteome</keyword>
<evidence type="ECO:0000313" key="2">
    <source>
        <dbReference type="Proteomes" id="UP000467132"/>
    </source>
</evidence>
<dbReference type="Proteomes" id="UP000467132">
    <property type="component" value="Unassembled WGS sequence"/>
</dbReference>
<comment type="caution">
    <text evidence="1">The sequence shown here is derived from an EMBL/GenBank/DDBJ whole genome shotgun (WGS) entry which is preliminary data.</text>
</comment>
<reference evidence="1 2" key="1">
    <citation type="submission" date="2018-08" db="EMBL/GenBank/DDBJ databases">
        <title>Murine metabolic-syndrome-specific gut microbial biobank.</title>
        <authorList>
            <person name="Liu C."/>
        </authorList>
    </citation>
    <scope>NUCLEOTIDE SEQUENCE [LARGE SCALE GENOMIC DNA]</scope>
    <source>
        <strain evidence="1 2">583</strain>
    </source>
</reference>
<accession>A0A845R0Q8</accession>
<dbReference type="Pfam" id="PF14305">
    <property type="entry name" value="ATPgrasp_TupA"/>
    <property type="match status" value="1"/>
</dbReference>
<protein>
    <submittedName>
        <fullName evidence="1">Uncharacterized protein</fullName>
    </submittedName>
</protein>
<sequence>MNTVKNILKKNDFIFKTYKSFAKKKIEFFIKFSPVLASKFLYKRSTGRKLNLKNPRNFNEKIQWLKLYWQHPLVAKCADKYEVRKYIEESGCKEILNDLYGVYNDTSEIKWDSLPNKFAMKTTNGCDTYIVTNDKSKLSKEKSLKLLDKWLKIDFGLLYGEIHYSKMKPRIICEKYIETDEGLLPNDYKLFCFNGEPKYLYVGVIDETGYTHKTFYNLNWEKQDFLKAGYKSYHHKKPDSLNDMIKYAKILSKPFPFVRVDFYDLNGKTLFGEMTFTPTGGLATYYKDDILEMLGEMITLPKEKILN</sequence>
<dbReference type="RefSeq" id="WP_160197542.1">
    <property type="nucleotide sequence ID" value="NZ_QXXA01000010.1"/>
</dbReference>
<name>A0A845R0Q8_9CLOT</name>
<dbReference type="InterPro" id="IPR029465">
    <property type="entry name" value="ATPgrasp_TupA"/>
</dbReference>
<proteinExistence type="predicted"/>
<evidence type="ECO:0000313" key="1">
    <source>
        <dbReference type="EMBL" id="NBI07068.1"/>
    </source>
</evidence>
<gene>
    <name evidence="1" type="ORF">D3Z33_09400</name>
</gene>
<dbReference type="EMBL" id="QXXA01000010">
    <property type="protein sequence ID" value="NBI07068.1"/>
    <property type="molecule type" value="Genomic_DNA"/>
</dbReference>
<dbReference type="OrthoDB" id="9791827at2"/>
<organism evidence="1 2">
    <name type="scientific">Senegalia massiliensis</name>
    <dbReference type="NCBI Taxonomy" id="1720316"/>
    <lineage>
        <taxon>Bacteria</taxon>
        <taxon>Bacillati</taxon>
        <taxon>Bacillota</taxon>
        <taxon>Clostridia</taxon>
        <taxon>Eubacteriales</taxon>
        <taxon>Clostridiaceae</taxon>
        <taxon>Senegalia</taxon>
    </lineage>
</organism>
<dbReference type="AlphaFoldDB" id="A0A845R0Q8"/>